<organism evidence="1">
    <name type="scientific">Anopheles sinensis</name>
    <name type="common">Mosquito</name>
    <dbReference type="NCBI Taxonomy" id="74873"/>
    <lineage>
        <taxon>Eukaryota</taxon>
        <taxon>Metazoa</taxon>
        <taxon>Ecdysozoa</taxon>
        <taxon>Arthropoda</taxon>
        <taxon>Hexapoda</taxon>
        <taxon>Insecta</taxon>
        <taxon>Pterygota</taxon>
        <taxon>Neoptera</taxon>
        <taxon>Endopterygota</taxon>
        <taxon>Diptera</taxon>
        <taxon>Nematocera</taxon>
        <taxon>Culicoidea</taxon>
        <taxon>Culicidae</taxon>
        <taxon>Anophelinae</taxon>
        <taxon>Anopheles</taxon>
    </lineage>
</organism>
<dbReference type="EMBL" id="ATLV01015172">
    <property type="status" value="NOT_ANNOTATED_CDS"/>
    <property type="molecule type" value="Genomic_DNA"/>
</dbReference>
<dbReference type="VEuPathDB" id="VectorBase:ASIC007697"/>
<dbReference type="EMBL" id="KE525003">
    <property type="protein sequence ID" value="KFB40159.1"/>
    <property type="molecule type" value="Genomic_DNA"/>
</dbReference>
<name>A0A084VQB5_ANOSI</name>
<protein>
    <submittedName>
        <fullName evidence="1 2">Uncharacterized protein</fullName>
    </submittedName>
</protein>
<gene>
    <name evidence="1" type="ORF">ZHAS_00007697</name>
</gene>
<dbReference type="Proteomes" id="UP000030765">
    <property type="component" value="Unassembled WGS sequence"/>
</dbReference>
<accession>A0A084VQB5</accession>
<sequence length="116" mass="12607">MIDLRSEWGSVGATGASINIYYFPNPNLKSETRRSEGCGMSAVHPLAGTCIAFHVSCPWGVLGIAILFAPLSADKSPSLSEFLRVPINRTLHPPSSTYLCNENLHPSGAVRMHRKQ</sequence>
<proteinExistence type="predicted"/>
<evidence type="ECO:0000313" key="3">
    <source>
        <dbReference type="Proteomes" id="UP000030765"/>
    </source>
</evidence>
<keyword evidence="3" id="KW-1185">Reference proteome</keyword>
<reference evidence="1 3" key="1">
    <citation type="journal article" date="2014" name="BMC Genomics">
        <title>Genome sequence of Anopheles sinensis provides insight into genetics basis of mosquito competence for malaria parasites.</title>
        <authorList>
            <person name="Zhou D."/>
            <person name="Zhang D."/>
            <person name="Ding G."/>
            <person name="Shi L."/>
            <person name="Hou Q."/>
            <person name="Ye Y."/>
            <person name="Xu Y."/>
            <person name="Zhou H."/>
            <person name="Xiong C."/>
            <person name="Li S."/>
            <person name="Yu J."/>
            <person name="Hong S."/>
            <person name="Yu X."/>
            <person name="Zou P."/>
            <person name="Chen C."/>
            <person name="Chang X."/>
            <person name="Wang W."/>
            <person name="Lv Y."/>
            <person name="Sun Y."/>
            <person name="Ma L."/>
            <person name="Shen B."/>
            <person name="Zhu C."/>
        </authorList>
    </citation>
    <scope>NUCLEOTIDE SEQUENCE [LARGE SCALE GENOMIC DNA]</scope>
</reference>
<evidence type="ECO:0000313" key="1">
    <source>
        <dbReference type="EMBL" id="KFB40159.1"/>
    </source>
</evidence>
<reference evidence="2" key="2">
    <citation type="submission" date="2020-05" db="UniProtKB">
        <authorList>
            <consortium name="EnsemblMetazoa"/>
        </authorList>
    </citation>
    <scope>IDENTIFICATION</scope>
</reference>
<dbReference type="AlphaFoldDB" id="A0A084VQB5"/>
<dbReference type="EnsemblMetazoa" id="ASIC007697-RA">
    <property type="protein sequence ID" value="ASIC007697-PA"/>
    <property type="gene ID" value="ASIC007697"/>
</dbReference>
<evidence type="ECO:0000313" key="2">
    <source>
        <dbReference type="EnsemblMetazoa" id="ASIC007697-PA"/>
    </source>
</evidence>